<feature type="chain" id="PRO_5035959012" description="Protein disulfide-isomerase" evidence="13">
    <location>
        <begin position="24"/>
        <end position="629"/>
    </location>
</feature>
<dbReference type="FunFam" id="3.40.30.10:FF:000107">
    <property type="entry name" value="Protein disulfide-isomerase 5-2"/>
    <property type="match status" value="1"/>
</dbReference>
<feature type="disulfide bond" description="Redox-active" evidence="11">
    <location>
        <begin position="539"/>
        <end position="542"/>
    </location>
</feature>
<dbReference type="PANTHER" id="PTHR18929:SF210">
    <property type="entry name" value="PROTEIN DISULFIDE-ISOMERASE A4"/>
    <property type="match status" value="1"/>
</dbReference>
<dbReference type="AlphaFoldDB" id="A0A8S3ZK89"/>
<keyword evidence="6" id="KW-0677">Repeat</keyword>
<dbReference type="InterPro" id="IPR036249">
    <property type="entry name" value="Thioredoxin-like_sf"/>
</dbReference>
<accession>A0A8S3ZK89</accession>
<dbReference type="InterPro" id="IPR005792">
    <property type="entry name" value="Prot_disulphide_isomerase"/>
</dbReference>
<dbReference type="Proteomes" id="UP000678393">
    <property type="component" value="Unassembled WGS sequence"/>
</dbReference>
<evidence type="ECO:0000256" key="13">
    <source>
        <dbReference type="RuleBase" id="RU361130"/>
    </source>
</evidence>
<comment type="catalytic activity">
    <reaction evidence="1 13">
        <text>Catalyzes the rearrangement of -S-S- bonds in proteins.</text>
        <dbReference type="EC" id="5.3.4.1"/>
    </reaction>
</comment>
<dbReference type="Gene3D" id="3.40.30.10">
    <property type="entry name" value="Glutaredoxin"/>
    <property type="match status" value="5"/>
</dbReference>
<reference evidence="15" key="1">
    <citation type="submission" date="2021-04" db="EMBL/GenBank/DDBJ databases">
        <authorList>
            <consortium name="Molecular Ecology Group"/>
        </authorList>
    </citation>
    <scope>NUCLEOTIDE SEQUENCE</scope>
</reference>
<keyword evidence="10 11" id="KW-0676">Redox-active center</keyword>
<feature type="disulfide bond" description="Redox-active" evidence="11">
    <location>
        <begin position="189"/>
        <end position="192"/>
    </location>
</feature>
<dbReference type="InterPro" id="IPR017937">
    <property type="entry name" value="Thioredoxin_CS"/>
</dbReference>
<evidence type="ECO:0000256" key="2">
    <source>
        <dbReference type="ARBA" id="ARBA00004319"/>
    </source>
</evidence>
<evidence type="ECO:0000256" key="10">
    <source>
        <dbReference type="ARBA" id="ARBA00023284"/>
    </source>
</evidence>
<dbReference type="EMBL" id="CAJHNH020002948">
    <property type="protein sequence ID" value="CAG5128155.1"/>
    <property type="molecule type" value="Genomic_DNA"/>
</dbReference>
<dbReference type="GO" id="GO:0006457">
    <property type="term" value="P:protein folding"/>
    <property type="evidence" value="ECO:0007669"/>
    <property type="project" value="TreeGrafter"/>
</dbReference>
<evidence type="ECO:0000259" key="14">
    <source>
        <dbReference type="PROSITE" id="PS51352"/>
    </source>
</evidence>
<keyword evidence="7" id="KW-0256">Endoplasmic reticulum</keyword>
<dbReference type="CDD" id="cd02961">
    <property type="entry name" value="PDI_a_family"/>
    <property type="match status" value="2"/>
</dbReference>
<dbReference type="InterPro" id="IPR005788">
    <property type="entry name" value="PDI_thioredoxin-like_dom"/>
</dbReference>
<dbReference type="PRINTS" id="PR00421">
    <property type="entry name" value="THIOREDOXIN"/>
</dbReference>
<comment type="caution">
    <text evidence="15">The sequence shown here is derived from an EMBL/GenBank/DDBJ whole genome shotgun (WGS) entry which is preliminary data.</text>
</comment>
<evidence type="ECO:0000256" key="4">
    <source>
        <dbReference type="ARBA" id="ARBA00012723"/>
    </source>
</evidence>
<evidence type="ECO:0000256" key="1">
    <source>
        <dbReference type="ARBA" id="ARBA00001182"/>
    </source>
</evidence>
<keyword evidence="8 11" id="KW-1015">Disulfide bond</keyword>
<evidence type="ECO:0000313" key="15">
    <source>
        <dbReference type="EMBL" id="CAG5128155.1"/>
    </source>
</evidence>
<feature type="domain" description="Thioredoxin" evidence="14">
    <location>
        <begin position="21"/>
        <end position="151"/>
    </location>
</feature>
<feature type="domain" description="Thioredoxin" evidence="14">
    <location>
        <begin position="152"/>
        <end position="268"/>
    </location>
</feature>
<keyword evidence="9 13" id="KW-0413">Isomerase</keyword>
<protein>
    <recommendedName>
        <fullName evidence="4 13">Protein disulfide-isomerase</fullName>
        <ecNumber evidence="4 13">5.3.4.1</ecNumber>
    </recommendedName>
</protein>
<dbReference type="FunFam" id="3.40.30.10:FF:000023">
    <property type="entry name" value="Protein disulfide-isomerase"/>
    <property type="match status" value="1"/>
</dbReference>
<feature type="signal peptide" evidence="13">
    <location>
        <begin position="1"/>
        <end position="23"/>
    </location>
</feature>
<evidence type="ECO:0000256" key="7">
    <source>
        <dbReference type="ARBA" id="ARBA00022824"/>
    </source>
</evidence>
<feature type="domain" description="Thioredoxin" evidence="14">
    <location>
        <begin position="489"/>
        <end position="618"/>
    </location>
</feature>
<evidence type="ECO:0000256" key="9">
    <source>
        <dbReference type="ARBA" id="ARBA00023235"/>
    </source>
</evidence>
<evidence type="ECO:0000256" key="12">
    <source>
        <dbReference type="RuleBase" id="RU004208"/>
    </source>
</evidence>
<dbReference type="Pfam" id="PF00085">
    <property type="entry name" value="Thioredoxin"/>
    <property type="match status" value="3"/>
</dbReference>
<organism evidence="15 16">
    <name type="scientific">Candidula unifasciata</name>
    <dbReference type="NCBI Taxonomy" id="100452"/>
    <lineage>
        <taxon>Eukaryota</taxon>
        <taxon>Metazoa</taxon>
        <taxon>Spiralia</taxon>
        <taxon>Lophotrochozoa</taxon>
        <taxon>Mollusca</taxon>
        <taxon>Gastropoda</taxon>
        <taxon>Heterobranchia</taxon>
        <taxon>Euthyneura</taxon>
        <taxon>Panpulmonata</taxon>
        <taxon>Eupulmonata</taxon>
        <taxon>Stylommatophora</taxon>
        <taxon>Helicina</taxon>
        <taxon>Helicoidea</taxon>
        <taxon>Geomitridae</taxon>
        <taxon>Candidula</taxon>
    </lineage>
</organism>
<evidence type="ECO:0000313" key="16">
    <source>
        <dbReference type="Proteomes" id="UP000678393"/>
    </source>
</evidence>
<dbReference type="PROSITE" id="PS51352">
    <property type="entry name" value="THIOREDOXIN_2"/>
    <property type="match status" value="3"/>
</dbReference>
<dbReference type="NCBIfam" id="TIGR01130">
    <property type="entry name" value="ER_PDI_fam"/>
    <property type="match status" value="1"/>
</dbReference>
<dbReference type="Pfam" id="PF13848">
    <property type="entry name" value="Thioredoxin_6"/>
    <property type="match status" value="1"/>
</dbReference>
<proteinExistence type="inferred from homology"/>
<evidence type="ECO:0000256" key="11">
    <source>
        <dbReference type="PIRSR" id="PIRSR605792-51"/>
    </source>
</evidence>
<evidence type="ECO:0000256" key="5">
    <source>
        <dbReference type="ARBA" id="ARBA00022729"/>
    </source>
</evidence>
<evidence type="ECO:0000256" key="3">
    <source>
        <dbReference type="ARBA" id="ARBA00006347"/>
    </source>
</evidence>
<dbReference type="GO" id="GO:0005788">
    <property type="term" value="C:endoplasmic reticulum lumen"/>
    <property type="evidence" value="ECO:0007669"/>
    <property type="project" value="UniProtKB-SubCell"/>
</dbReference>
<dbReference type="PROSITE" id="PS00194">
    <property type="entry name" value="THIOREDOXIN_1"/>
    <property type="match status" value="3"/>
</dbReference>
<dbReference type="SUPFAM" id="SSF52833">
    <property type="entry name" value="Thioredoxin-like"/>
    <property type="match status" value="5"/>
</dbReference>
<dbReference type="EC" id="5.3.4.1" evidence="4 13"/>
<evidence type="ECO:0000256" key="6">
    <source>
        <dbReference type="ARBA" id="ARBA00022737"/>
    </source>
</evidence>
<dbReference type="GO" id="GO:0034976">
    <property type="term" value="P:response to endoplasmic reticulum stress"/>
    <property type="evidence" value="ECO:0007669"/>
    <property type="project" value="TreeGrafter"/>
</dbReference>
<comment type="subcellular location">
    <subcellularLocation>
        <location evidence="2">Endoplasmic reticulum lumen</location>
    </subcellularLocation>
</comment>
<name>A0A8S3ZK89_9EUPU</name>
<sequence length="629" mass="71699">MMAKDCIRLIVVLLLANASFILCSESDSSYTDENEENESSTRTEDSVLVLNSENFDDVISQNPTVLVEFYAPWCGHCKSLAPKYSAAAEELAKHEPPVVLAKVDATVHSELAQRFEITGYPTLRFFKNGKDFEYDGPRETHGIVEYMKKIADPKWEPEPEAVITLTKDSFDETVSKEKLMLVEFYAPWCGHCKKLAPVFEKAAKELQKVQPPILLAKVDATKESELAVKYNVTGYPTLKVFRNGKATDYRGERNTPYDIASYMKNQIGDGAKEINNLKKLKEFFTPDDISVVGFFESPDNPKVVPFRDLSNDIRDDFNFAIVFNEEVRNAYKVKPNSVVVFTAERFHTKYEPKWYTLQIKDDTIPEDILAFIEAHHLPLVGHYAPPRSSHYDKRRPLCLVFYSVDFSFEHREATQFWRRKIADIAKKFPEITFAVADDEENSKLMEEFGLDESGEEINVGLFGADGKKYAMEPMDEYDSDEIISFLNKYKKGKLKPHIKSQRPPKKQNGPVIVAVGETFEKIVKDPSKDVLIELYAPWCGHCKQLEPKFEALAKKLKKESNLVIAKMDATANDLPENYSVSGYPTIYFAASNNKETPLIYDGPREVEDFENFLQEHATVSFGKGKKEEL</sequence>
<dbReference type="PANTHER" id="PTHR18929">
    <property type="entry name" value="PROTEIN DISULFIDE ISOMERASE"/>
    <property type="match status" value="1"/>
</dbReference>
<dbReference type="FunFam" id="3.40.30.10:FF:000076">
    <property type="entry name" value="Protein disulfide-isomerase A4"/>
    <property type="match status" value="1"/>
</dbReference>
<dbReference type="GO" id="GO:0009986">
    <property type="term" value="C:cell surface"/>
    <property type="evidence" value="ECO:0007669"/>
    <property type="project" value="TreeGrafter"/>
</dbReference>
<keyword evidence="16" id="KW-1185">Reference proteome</keyword>
<dbReference type="GO" id="GO:0003756">
    <property type="term" value="F:protein disulfide isomerase activity"/>
    <property type="evidence" value="ECO:0007669"/>
    <property type="project" value="UniProtKB-EC"/>
</dbReference>
<keyword evidence="5 13" id="KW-0732">Signal</keyword>
<dbReference type="OrthoDB" id="427280at2759"/>
<evidence type="ECO:0000256" key="8">
    <source>
        <dbReference type="ARBA" id="ARBA00023157"/>
    </source>
</evidence>
<dbReference type="CDD" id="cd02995">
    <property type="entry name" value="PDI_a_PDI_a'_C"/>
    <property type="match status" value="1"/>
</dbReference>
<comment type="similarity">
    <text evidence="3 12">Belongs to the protein disulfide isomerase family.</text>
</comment>
<gene>
    <name evidence="15" type="ORF">CUNI_LOCUS13713</name>
</gene>
<dbReference type="InterPro" id="IPR013766">
    <property type="entry name" value="Thioredoxin_domain"/>
</dbReference>
<dbReference type="NCBIfam" id="TIGR01126">
    <property type="entry name" value="pdi_dom"/>
    <property type="match status" value="3"/>
</dbReference>